<dbReference type="Gene3D" id="3.40.30.10">
    <property type="entry name" value="Glutaredoxin"/>
    <property type="match status" value="1"/>
</dbReference>
<dbReference type="InterPro" id="IPR002109">
    <property type="entry name" value="Glutaredoxin"/>
</dbReference>
<organism evidence="2 3">
    <name type="scientific">Kocuria atrinae</name>
    <dbReference type="NCBI Taxonomy" id="592377"/>
    <lineage>
        <taxon>Bacteria</taxon>
        <taxon>Bacillati</taxon>
        <taxon>Actinomycetota</taxon>
        <taxon>Actinomycetes</taxon>
        <taxon>Micrococcales</taxon>
        <taxon>Micrococcaceae</taxon>
        <taxon>Kocuria</taxon>
    </lineage>
</organism>
<feature type="domain" description="Glutaredoxin" evidence="1">
    <location>
        <begin position="24"/>
        <end position="83"/>
    </location>
</feature>
<dbReference type="InterPro" id="IPR051548">
    <property type="entry name" value="Grx-like_ET"/>
</dbReference>
<dbReference type="SUPFAM" id="SSF52833">
    <property type="entry name" value="Thioredoxin-like"/>
    <property type="match status" value="1"/>
</dbReference>
<evidence type="ECO:0000313" key="2">
    <source>
        <dbReference type="EMBL" id="GAA2122602.1"/>
    </source>
</evidence>
<evidence type="ECO:0000259" key="1">
    <source>
        <dbReference type="Pfam" id="PF00462"/>
    </source>
</evidence>
<dbReference type="PANTHER" id="PTHR34386">
    <property type="entry name" value="GLUTAREDOXIN"/>
    <property type="match status" value="1"/>
</dbReference>
<dbReference type="EMBL" id="BAAAQA010000033">
    <property type="protein sequence ID" value="GAA2122602.1"/>
    <property type="molecule type" value="Genomic_DNA"/>
</dbReference>
<reference evidence="2 3" key="1">
    <citation type="journal article" date="2019" name="Int. J. Syst. Evol. Microbiol.">
        <title>The Global Catalogue of Microorganisms (GCM) 10K type strain sequencing project: providing services to taxonomists for standard genome sequencing and annotation.</title>
        <authorList>
            <consortium name="The Broad Institute Genomics Platform"/>
            <consortium name="The Broad Institute Genome Sequencing Center for Infectious Disease"/>
            <person name="Wu L."/>
            <person name="Ma J."/>
        </authorList>
    </citation>
    <scope>NUCLEOTIDE SEQUENCE [LARGE SCALE GENOMIC DNA]</scope>
    <source>
        <strain evidence="2 3">JCM 15914</strain>
    </source>
</reference>
<dbReference type="InterPro" id="IPR036249">
    <property type="entry name" value="Thioredoxin-like_sf"/>
</dbReference>
<accession>A0ABN2Y7J5</accession>
<comment type="caution">
    <text evidence="2">The sequence shown here is derived from an EMBL/GenBank/DDBJ whole genome shotgun (WGS) entry which is preliminary data.</text>
</comment>
<name>A0ABN2Y7J5_9MICC</name>
<proteinExistence type="predicted"/>
<dbReference type="RefSeq" id="WP_344225408.1">
    <property type="nucleotide sequence ID" value="NZ_BAAAQA010000033.1"/>
</dbReference>
<sequence>MPQNPQYPQVSQDEALKHVDNNGVAIYWRPGCPFCERLESGLGEDGLKATWTNIWEDPAAKDYVASLNDGNSTVPTVVTKDTHFVAADSDAPDQVRQLLANATPATAH</sequence>
<evidence type="ECO:0000313" key="3">
    <source>
        <dbReference type="Proteomes" id="UP001500166"/>
    </source>
</evidence>
<dbReference type="PANTHER" id="PTHR34386:SF1">
    <property type="entry name" value="GLUTAREDOXIN-LIKE PROTEIN NRDH"/>
    <property type="match status" value="1"/>
</dbReference>
<keyword evidence="3" id="KW-1185">Reference proteome</keyword>
<dbReference type="Pfam" id="PF00462">
    <property type="entry name" value="Glutaredoxin"/>
    <property type="match status" value="1"/>
</dbReference>
<dbReference type="Proteomes" id="UP001500166">
    <property type="component" value="Unassembled WGS sequence"/>
</dbReference>
<dbReference type="PROSITE" id="PS51354">
    <property type="entry name" value="GLUTAREDOXIN_2"/>
    <property type="match status" value="1"/>
</dbReference>
<gene>
    <name evidence="2" type="ORF">GCM10009824_25710</name>
</gene>
<protein>
    <recommendedName>
        <fullName evidence="1">Glutaredoxin domain-containing protein</fullName>
    </recommendedName>
</protein>
<dbReference type="CDD" id="cd02976">
    <property type="entry name" value="NrdH"/>
    <property type="match status" value="1"/>
</dbReference>